<evidence type="ECO:0000259" key="4">
    <source>
        <dbReference type="Pfam" id="PF24894"/>
    </source>
</evidence>
<dbReference type="EC" id="2.7.7.27" evidence="5"/>
<dbReference type="InterPro" id="IPR011831">
    <property type="entry name" value="ADP-Glc_PPase"/>
</dbReference>
<dbReference type="PANTHER" id="PTHR43523:SF6">
    <property type="entry name" value="GLYCOGEN BIOSYNTHESIS PROTEIN GLGD"/>
    <property type="match status" value="1"/>
</dbReference>
<proteinExistence type="inferred from homology"/>
<evidence type="ECO:0000313" key="5">
    <source>
        <dbReference type="EMBL" id="HIR61532.1"/>
    </source>
</evidence>
<keyword evidence="5" id="KW-0548">Nucleotidyltransferase</keyword>
<feature type="domain" description="Nucleotidyl transferase" evidence="3">
    <location>
        <begin position="29"/>
        <end position="176"/>
    </location>
</feature>
<dbReference type="Gene3D" id="3.90.550.10">
    <property type="entry name" value="Spore Coat Polysaccharide Biosynthesis Protein SpsA, Chain A"/>
    <property type="match status" value="1"/>
</dbReference>
<evidence type="ECO:0000313" key="6">
    <source>
        <dbReference type="Proteomes" id="UP000824241"/>
    </source>
</evidence>
<dbReference type="SUPFAM" id="SSF53448">
    <property type="entry name" value="Nucleotide-diphospho-sugar transferases"/>
    <property type="match status" value="1"/>
</dbReference>
<dbReference type="NCBIfam" id="TIGR02092">
    <property type="entry name" value="glgD"/>
    <property type="match status" value="1"/>
</dbReference>
<dbReference type="InterPro" id="IPR005835">
    <property type="entry name" value="NTP_transferase_dom"/>
</dbReference>
<dbReference type="CDD" id="cd04651">
    <property type="entry name" value="LbH_G1P_AT_C"/>
    <property type="match status" value="1"/>
</dbReference>
<comment type="caution">
    <text evidence="5">The sequence shown here is derived from an EMBL/GenBank/DDBJ whole genome shotgun (WGS) entry which is preliminary data.</text>
</comment>
<dbReference type="AlphaFoldDB" id="A0A9D1DYZ2"/>
<dbReference type="Gene3D" id="2.160.10.10">
    <property type="entry name" value="Hexapeptide repeat proteins"/>
    <property type="match status" value="1"/>
</dbReference>
<keyword evidence="2" id="KW-0320">Glycogen biosynthesis</keyword>
<protein>
    <submittedName>
        <fullName evidence="5">Glucose-1-phosphate adenylyltransferase subunit GlgD</fullName>
        <ecNumber evidence="5">2.7.7.27</ecNumber>
    </submittedName>
</protein>
<dbReference type="SUPFAM" id="SSF51161">
    <property type="entry name" value="Trimeric LpxA-like enzymes"/>
    <property type="match status" value="1"/>
</dbReference>
<dbReference type="Pfam" id="PF24894">
    <property type="entry name" value="Hexapep_GlmU"/>
    <property type="match status" value="1"/>
</dbReference>
<reference evidence="5" key="2">
    <citation type="journal article" date="2021" name="PeerJ">
        <title>Extensive microbial diversity within the chicken gut microbiome revealed by metagenomics and culture.</title>
        <authorList>
            <person name="Gilroy R."/>
            <person name="Ravi A."/>
            <person name="Getino M."/>
            <person name="Pursley I."/>
            <person name="Horton D.L."/>
            <person name="Alikhan N.F."/>
            <person name="Baker D."/>
            <person name="Gharbi K."/>
            <person name="Hall N."/>
            <person name="Watson M."/>
            <person name="Adriaenssens E.M."/>
            <person name="Foster-Nyarko E."/>
            <person name="Jarju S."/>
            <person name="Secka A."/>
            <person name="Antonio M."/>
            <person name="Oren A."/>
            <person name="Chaudhuri R.R."/>
            <person name="La Ragione R."/>
            <person name="Hildebrand F."/>
            <person name="Pallen M.J."/>
        </authorList>
    </citation>
    <scope>NUCLEOTIDE SEQUENCE</scope>
    <source>
        <strain evidence="5">CHK189-12415</strain>
    </source>
</reference>
<dbReference type="EMBL" id="DVHA01000264">
    <property type="protein sequence ID" value="HIR61532.1"/>
    <property type="molecule type" value="Genomic_DNA"/>
</dbReference>
<dbReference type="InterPro" id="IPR011832">
    <property type="entry name" value="GlgDAde_trans"/>
</dbReference>
<accession>A0A9D1DYZ2</accession>
<keyword evidence="5" id="KW-0808">Transferase</keyword>
<evidence type="ECO:0000256" key="2">
    <source>
        <dbReference type="ARBA" id="ARBA00023056"/>
    </source>
</evidence>
<feature type="domain" description="Glucose-1-phosphate adenylyltransferase/Bifunctional protein GlmU-like C-terminal hexapeptide" evidence="4">
    <location>
        <begin position="288"/>
        <end position="357"/>
    </location>
</feature>
<dbReference type="InterPro" id="IPR011004">
    <property type="entry name" value="Trimer_LpxA-like_sf"/>
</dbReference>
<organism evidence="5 6">
    <name type="scientific">Candidatus Faecivivens stercoravium</name>
    <dbReference type="NCBI Taxonomy" id="2840803"/>
    <lineage>
        <taxon>Bacteria</taxon>
        <taxon>Bacillati</taxon>
        <taxon>Bacillota</taxon>
        <taxon>Clostridia</taxon>
        <taxon>Eubacteriales</taxon>
        <taxon>Oscillospiraceae</taxon>
        <taxon>Oscillospiraceae incertae sedis</taxon>
        <taxon>Candidatus Faecivivens</taxon>
    </lineage>
</organism>
<dbReference type="InterPro" id="IPR029044">
    <property type="entry name" value="Nucleotide-diphossugar_trans"/>
</dbReference>
<name>A0A9D1DYZ2_9FIRM</name>
<dbReference type="CDD" id="cd02508">
    <property type="entry name" value="ADP_Glucose_PP"/>
    <property type="match status" value="1"/>
</dbReference>
<dbReference type="Pfam" id="PF00483">
    <property type="entry name" value="NTP_transferase"/>
    <property type="match status" value="1"/>
</dbReference>
<dbReference type="InterPro" id="IPR056818">
    <property type="entry name" value="GlmU/GlgC-like_hexapep"/>
</dbReference>
<dbReference type="Proteomes" id="UP000824241">
    <property type="component" value="Unassembled WGS sequence"/>
</dbReference>
<dbReference type="PANTHER" id="PTHR43523">
    <property type="entry name" value="GLUCOSE-1-PHOSPHATE ADENYLYLTRANSFERASE-RELATED"/>
    <property type="match status" value="1"/>
</dbReference>
<reference evidence="5" key="1">
    <citation type="submission" date="2020-10" db="EMBL/GenBank/DDBJ databases">
        <authorList>
            <person name="Gilroy R."/>
        </authorList>
    </citation>
    <scope>NUCLEOTIDE SEQUENCE</scope>
    <source>
        <strain evidence="5">CHK189-12415</strain>
    </source>
</reference>
<dbReference type="GO" id="GO:0005978">
    <property type="term" value="P:glycogen biosynthetic process"/>
    <property type="evidence" value="ECO:0007669"/>
    <property type="project" value="UniProtKB-KW"/>
</dbReference>
<sequence length="372" mass="41452">MISKTLCLLFSESYSAVTNELAADRTLATVPFAGRYRLIDFVLSSLVKARVNNIGILTKEHYGSLVDHVGAGKDWDLDRKNGGLKILTPFANPGSETTRNRSKIDALLSCQTYLEESNEEYVILADSNIVMNIDFADLVRYHNDKGADITIVYQQRNDAVYNGLVIDQDRDGRVVDAYYAAGQMTDCQNQVLKIFVFNKELLMNLLGRAYTFGWTDFERDFITKNISKLHVYGYEHKGYCAVINTVGDLYKASMEMLTPALRKEVFESDTTILTRVKNSPPTLYGFESKVKNSLIADGCTIDGTVENCVIFRGVTIEKGAVLKDCVIMQNSTIHAGAKLECVITDKDVTVEAEHVMGGYPTYPFVISKGQTV</sequence>
<evidence type="ECO:0000256" key="1">
    <source>
        <dbReference type="ARBA" id="ARBA00010443"/>
    </source>
</evidence>
<dbReference type="GO" id="GO:0008878">
    <property type="term" value="F:glucose-1-phosphate adenylyltransferase activity"/>
    <property type="evidence" value="ECO:0007669"/>
    <property type="project" value="UniProtKB-EC"/>
</dbReference>
<evidence type="ECO:0000259" key="3">
    <source>
        <dbReference type="Pfam" id="PF00483"/>
    </source>
</evidence>
<gene>
    <name evidence="5" type="primary">glgD</name>
    <name evidence="5" type="ORF">IAB37_08175</name>
</gene>
<comment type="similarity">
    <text evidence="1">Belongs to the bacterial/plant glucose-1-phosphate adenylyltransferase family.</text>
</comment>